<dbReference type="InterPro" id="IPR038717">
    <property type="entry name" value="Tc1-like_DDE_dom"/>
</dbReference>
<gene>
    <name evidence="2" type="ORF">TPHV1_340004</name>
</gene>
<feature type="domain" description="Tc1-like transposase DDE" evidence="1">
    <location>
        <begin position="41"/>
        <end position="142"/>
    </location>
</feature>
<dbReference type="AlphaFoldDB" id="A0A0B7GZM2"/>
<dbReference type="EMBL" id="CDNC01000028">
    <property type="protein sequence ID" value="CEM62435.1"/>
    <property type="molecule type" value="Genomic_DNA"/>
</dbReference>
<accession>A0A0B7GZM2</accession>
<evidence type="ECO:0000313" key="3">
    <source>
        <dbReference type="Proteomes" id="UP000042527"/>
    </source>
</evidence>
<proteinExistence type="predicted"/>
<organism evidence="2 3">
    <name type="scientific">Treponema phagedenis</name>
    <dbReference type="NCBI Taxonomy" id="162"/>
    <lineage>
        <taxon>Bacteria</taxon>
        <taxon>Pseudomonadati</taxon>
        <taxon>Spirochaetota</taxon>
        <taxon>Spirochaetia</taxon>
        <taxon>Spirochaetales</taxon>
        <taxon>Treponemataceae</taxon>
        <taxon>Treponema</taxon>
    </lineage>
</organism>
<keyword evidence="3" id="KW-1185">Reference proteome</keyword>
<evidence type="ECO:0000313" key="2">
    <source>
        <dbReference type="EMBL" id="CEM62435.1"/>
    </source>
</evidence>
<dbReference type="Gene3D" id="3.30.420.10">
    <property type="entry name" value="Ribonuclease H-like superfamily/Ribonuclease H"/>
    <property type="match status" value="1"/>
</dbReference>
<evidence type="ECO:0000259" key="1">
    <source>
        <dbReference type="Pfam" id="PF13358"/>
    </source>
</evidence>
<sequence>MNDTRKKIKIRIILDNLKSTYLQKKTIRYLSTVPGRFEFVFNLQTGDAIPLVSDSHTSKDYVQFLKILDERYPQEDKIRIILDNLKVHTSKETIRYLSTVPGRFEFVFTPKHGSWLNMIEGFFSKLTRQLLRGMRVKSKTELVNRLYKYFDEINEEPVVFHWKYNLDDLDVSEAVITDALKYELN</sequence>
<reference evidence="3" key="1">
    <citation type="submission" date="2015-01" db="EMBL/GenBank/DDBJ databases">
        <authorList>
            <person name="Manzoor Shahid"/>
            <person name="Zubair Saima"/>
        </authorList>
    </citation>
    <scope>NUCLEOTIDE SEQUENCE [LARGE SCALE GENOMIC DNA]</scope>
    <source>
        <strain evidence="3">V1</strain>
    </source>
</reference>
<dbReference type="Pfam" id="PF13358">
    <property type="entry name" value="DDE_3"/>
    <property type="match status" value="1"/>
</dbReference>
<dbReference type="GO" id="GO:0003676">
    <property type="term" value="F:nucleic acid binding"/>
    <property type="evidence" value="ECO:0007669"/>
    <property type="project" value="InterPro"/>
</dbReference>
<name>A0A0B7GZM2_TREPH</name>
<dbReference type="Proteomes" id="UP000042527">
    <property type="component" value="Unassembled WGS sequence"/>
</dbReference>
<protein>
    <recommendedName>
        <fullName evidence="1">Tc1-like transposase DDE domain-containing protein</fullName>
    </recommendedName>
</protein>
<dbReference type="InterPro" id="IPR036397">
    <property type="entry name" value="RNaseH_sf"/>
</dbReference>